<accession>A0A6J6VK57</accession>
<dbReference type="PANTHER" id="PTHR46847:SF1">
    <property type="entry name" value="D-ALLOSE-BINDING PERIPLASMIC PROTEIN-RELATED"/>
    <property type="match status" value="1"/>
</dbReference>
<evidence type="ECO:0000256" key="2">
    <source>
        <dbReference type="ARBA" id="ARBA00007639"/>
    </source>
</evidence>
<dbReference type="PANTHER" id="PTHR46847">
    <property type="entry name" value="D-ALLOSE-BINDING PERIPLASMIC PROTEIN-RELATED"/>
    <property type="match status" value="1"/>
</dbReference>
<comment type="subcellular location">
    <subcellularLocation>
        <location evidence="1">Cell envelope</location>
    </subcellularLocation>
</comment>
<reference evidence="5" key="1">
    <citation type="submission" date="2020-05" db="EMBL/GenBank/DDBJ databases">
        <authorList>
            <person name="Chiriac C."/>
            <person name="Salcher M."/>
            <person name="Ghai R."/>
            <person name="Kavagutti S V."/>
        </authorList>
    </citation>
    <scope>NUCLEOTIDE SEQUENCE</scope>
</reference>
<evidence type="ECO:0000313" key="5">
    <source>
        <dbReference type="EMBL" id="CAB4771248.1"/>
    </source>
</evidence>
<evidence type="ECO:0000256" key="1">
    <source>
        <dbReference type="ARBA" id="ARBA00004196"/>
    </source>
</evidence>
<evidence type="ECO:0000259" key="4">
    <source>
        <dbReference type="Pfam" id="PF13407"/>
    </source>
</evidence>
<name>A0A6J6VK57_9ZZZZ</name>
<dbReference type="EMBL" id="CAEZZY010000009">
    <property type="protein sequence ID" value="CAB4771248.1"/>
    <property type="molecule type" value="Genomic_DNA"/>
</dbReference>
<dbReference type="Pfam" id="PF13407">
    <property type="entry name" value="Peripla_BP_4"/>
    <property type="match status" value="1"/>
</dbReference>
<sequence length="339" mass="36113">MISRKKITSVLAVAALLFSVQNAYAAAPDWTKFVGKPTKELCAGKTYKLGFDIFSDNESFALIVRKGMLATAKAMGCVKVEILSDNADPIKVQENLKIFIQKKYDGVMAAQVVAAAAPGAVRTMKDAKIPMVATFVVHPGVPFVDVNNGSAGAMAGAGLMKEALRKWGKDVEPYLLIGSLKEGGLNSIQRMDGYYVGVNQVQPNFPSSRFIDVPTQGADPAKTNVNTGNALQTIPKDAKIILGGINDDNTVAMVQAYKASGRDMNNLLAVGQGASLLSNICSGELYGSVAYFPENYGKYLIPAVIGLINKQKVPNHVVLPTTLLTAKNVGKYYPKSACS</sequence>
<organism evidence="5">
    <name type="scientific">freshwater metagenome</name>
    <dbReference type="NCBI Taxonomy" id="449393"/>
    <lineage>
        <taxon>unclassified sequences</taxon>
        <taxon>metagenomes</taxon>
        <taxon>ecological metagenomes</taxon>
    </lineage>
</organism>
<protein>
    <submittedName>
        <fullName evidence="5">Unannotated protein</fullName>
    </submittedName>
</protein>
<dbReference type="InterPro" id="IPR025997">
    <property type="entry name" value="SBP_2_dom"/>
</dbReference>
<dbReference type="GO" id="GO:0030313">
    <property type="term" value="C:cell envelope"/>
    <property type="evidence" value="ECO:0007669"/>
    <property type="project" value="UniProtKB-SubCell"/>
</dbReference>
<dbReference type="GO" id="GO:0030246">
    <property type="term" value="F:carbohydrate binding"/>
    <property type="evidence" value="ECO:0007669"/>
    <property type="project" value="UniProtKB-ARBA"/>
</dbReference>
<dbReference type="SUPFAM" id="SSF53822">
    <property type="entry name" value="Periplasmic binding protein-like I"/>
    <property type="match status" value="1"/>
</dbReference>
<dbReference type="Gene3D" id="3.40.50.2300">
    <property type="match status" value="2"/>
</dbReference>
<dbReference type="AlphaFoldDB" id="A0A6J6VK57"/>
<gene>
    <name evidence="5" type="ORF">UFOPK2928_00171</name>
</gene>
<evidence type="ECO:0000256" key="3">
    <source>
        <dbReference type="ARBA" id="ARBA00022729"/>
    </source>
</evidence>
<dbReference type="InterPro" id="IPR028082">
    <property type="entry name" value="Peripla_BP_I"/>
</dbReference>
<proteinExistence type="inferred from homology"/>
<feature type="domain" description="Periplasmic binding protein" evidence="4">
    <location>
        <begin position="56"/>
        <end position="311"/>
    </location>
</feature>
<comment type="similarity">
    <text evidence="2">Belongs to the bacterial solute-binding protein 2 family.</text>
</comment>
<keyword evidence="3" id="KW-0732">Signal</keyword>